<gene>
    <name evidence="2" type="ORF">ACFOSB_14030</name>
</gene>
<name>A0ABV7ZCG2_9DEIO</name>
<dbReference type="Pfam" id="PF00583">
    <property type="entry name" value="Acetyltransf_1"/>
    <property type="match status" value="1"/>
</dbReference>
<reference evidence="3" key="1">
    <citation type="journal article" date="2019" name="Int. J. Syst. Evol. Microbiol.">
        <title>The Global Catalogue of Microorganisms (GCM) 10K type strain sequencing project: providing services to taxonomists for standard genome sequencing and annotation.</title>
        <authorList>
            <consortium name="The Broad Institute Genomics Platform"/>
            <consortium name="The Broad Institute Genome Sequencing Center for Infectious Disease"/>
            <person name="Wu L."/>
            <person name="Ma J."/>
        </authorList>
    </citation>
    <scope>NUCLEOTIDE SEQUENCE [LARGE SCALE GENOMIC DNA]</scope>
    <source>
        <strain evidence="3">CCTCC AB 2017081</strain>
    </source>
</reference>
<dbReference type="RefSeq" id="WP_322472964.1">
    <property type="nucleotide sequence ID" value="NZ_JBHRZG010000016.1"/>
</dbReference>
<evidence type="ECO:0000313" key="3">
    <source>
        <dbReference type="Proteomes" id="UP001595803"/>
    </source>
</evidence>
<dbReference type="Gene3D" id="3.40.630.30">
    <property type="match status" value="1"/>
</dbReference>
<evidence type="ECO:0000259" key="1">
    <source>
        <dbReference type="PROSITE" id="PS51186"/>
    </source>
</evidence>
<keyword evidence="2" id="KW-0012">Acyltransferase</keyword>
<organism evidence="2 3">
    <name type="scientific">Deinococcus rufus</name>
    <dbReference type="NCBI Taxonomy" id="2136097"/>
    <lineage>
        <taxon>Bacteria</taxon>
        <taxon>Thermotogati</taxon>
        <taxon>Deinococcota</taxon>
        <taxon>Deinococci</taxon>
        <taxon>Deinococcales</taxon>
        <taxon>Deinococcaceae</taxon>
        <taxon>Deinococcus</taxon>
    </lineage>
</organism>
<accession>A0ABV7ZCG2</accession>
<keyword evidence="2" id="KW-0808">Transferase</keyword>
<evidence type="ECO:0000313" key="2">
    <source>
        <dbReference type="EMBL" id="MFC3833981.1"/>
    </source>
</evidence>
<protein>
    <submittedName>
        <fullName evidence="2">GNAT family N-acetyltransferase</fullName>
        <ecNumber evidence="2">2.3.1.-</ecNumber>
    </submittedName>
</protein>
<dbReference type="InterPro" id="IPR000182">
    <property type="entry name" value="GNAT_dom"/>
</dbReference>
<sequence length="269" mass="29004">MSSVPPESDPARLLAAYDAQLREDAEMTAADSVSRDGPLLRGVFGNRGFVTYRDLGGLEGAALDAVIARTVAHYGAQPQIDTFEWKTRGHDAPADLPERLIAHGLMPAEVETVMVGAASALARRTPLPDGVTVRRIDDQFDPLPDMRRMAAAQDVIFGGSIGLEILLRGLERRPDSTELWIAEAGGEVVCAGRLEVVPGSEFAGLWGGGTLEAWRGRGIYRALAAARAQSAVSRGVRYLHSDCTAMSRPILERSGLVPVTTTTPYLWRR</sequence>
<dbReference type="EC" id="2.3.1.-" evidence="2"/>
<dbReference type="EMBL" id="JBHRZG010000016">
    <property type="protein sequence ID" value="MFC3833981.1"/>
    <property type="molecule type" value="Genomic_DNA"/>
</dbReference>
<comment type="caution">
    <text evidence="2">The sequence shown here is derived from an EMBL/GenBank/DDBJ whole genome shotgun (WGS) entry which is preliminary data.</text>
</comment>
<feature type="domain" description="N-acetyltransferase" evidence="1">
    <location>
        <begin position="131"/>
        <end position="269"/>
    </location>
</feature>
<dbReference type="PROSITE" id="PS51186">
    <property type="entry name" value="GNAT"/>
    <property type="match status" value="1"/>
</dbReference>
<dbReference type="InterPro" id="IPR016181">
    <property type="entry name" value="Acyl_CoA_acyltransferase"/>
</dbReference>
<keyword evidence="3" id="KW-1185">Reference proteome</keyword>
<dbReference type="GO" id="GO:0016746">
    <property type="term" value="F:acyltransferase activity"/>
    <property type="evidence" value="ECO:0007669"/>
    <property type="project" value="UniProtKB-KW"/>
</dbReference>
<proteinExistence type="predicted"/>
<dbReference type="SUPFAM" id="SSF55729">
    <property type="entry name" value="Acyl-CoA N-acyltransferases (Nat)"/>
    <property type="match status" value="1"/>
</dbReference>
<dbReference type="Proteomes" id="UP001595803">
    <property type="component" value="Unassembled WGS sequence"/>
</dbReference>